<organism evidence="11 12">
    <name type="scientific">Pedobacter segetis</name>
    <dbReference type="NCBI Taxonomy" id="2793069"/>
    <lineage>
        <taxon>Bacteria</taxon>
        <taxon>Pseudomonadati</taxon>
        <taxon>Bacteroidota</taxon>
        <taxon>Sphingobacteriia</taxon>
        <taxon>Sphingobacteriales</taxon>
        <taxon>Sphingobacteriaceae</taxon>
        <taxon>Pedobacter</taxon>
    </lineage>
</organism>
<keyword evidence="7" id="KW-0067">ATP-binding</keyword>
<reference evidence="11 12" key="1">
    <citation type="submission" date="2020-12" db="EMBL/GenBank/DDBJ databases">
        <title>Bacterial novel species Pedobacter sp. SD-b isolated from soil.</title>
        <authorList>
            <person name="Jung H.-Y."/>
        </authorList>
    </citation>
    <scope>NUCLEOTIDE SEQUENCE [LARGE SCALE GENOMIC DNA]</scope>
    <source>
        <strain evidence="11 12">SD-b</strain>
    </source>
</reference>
<dbReference type="CDD" id="cd05403">
    <property type="entry name" value="NT_KNTase_like"/>
    <property type="match status" value="1"/>
</dbReference>
<keyword evidence="8" id="KW-0460">Magnesium</keyword>
<evidence type="ECO:0000256" key="4">
    <source>
        <dbReference type="ARBA" id="ARBA00022695"/>
    </source>
</evidence>
<protein>
    <submittedName>
        <fullName evidence="11">Nucleotidyltransferase domain-containing protein</fullName>
    </submittedName>
</protein>
<dbReference type="InterPro" id="IPR052038">
    <property type="entry name" value="Type-VII_TA_antitoxin"/>
</dbReference>
<keyword evidence="12" id="KW-1185">Reference proteome</keyword>
<sequence>MKIEIIEKIKLLKPQLKKDFNVDEIALFGSYSRNEETEKSDLDIIVKLHKPLGLKFLTLLYFLEHNLKQKVDLVTEQALRKNMKSQILSEAIFI</sequence>
<dbReference type="PANTHER" id="PTHR33571">
    <property type="entry name" value="SSL8005 PROTEIN"/>
    <property type="match status" value="1"/>
</dbReference>
<dbReference type="RefSeq" id="WP_200587303.1">
    <property type="nucleotide sequence ID" value="NZ_JAEHFY010000020.1"/>
</dbReference>
<keyword evidence="6" id="KW-0547">Nucleotide-binding</keyword>
<evidence type="ECO:0000256" key="7">
    <source>
        <dbReference type="ARBA" id="ARBA00022840"/>
    </source>
</evidence>
<dbReference type="Proteomes" id="UP000660024">
    <property type="component" value="Unassembled WGS sequence"/>
</dbReference>
<dbReference type="InterPro" id="IPR043519">
    <property type="entry name" value="NT_sf"/>
</dbReference>
<keyword evidence="2" id="KW-1277">Toxin-antitoxin system</keyword>
<keyword evidence="3" id="KW-0808">Transferase</keyword>
<evidence type="ECO:0000256" key="5">
    <source>
        <dbReference type="ARBA" id="ARBA00022723"/>
    </source>
</evidence>
<gene>
    <name evidence="11" type="ORF">I5M32_13590</name>
</gene>
<dbReference type="Pfam" id="PF01909">
    <property type="entry name" value="NTP_transf_2"/>
    <property type="match status" value="1"/>
</dbReference>
<comment type="caution">
    <text evidence="11">The sequence shown here is derived from an EMBL/GenBank/DDBJ whole genome shotgun (WGS) entry which is preliminary data.</text>
</comment>
<dbReference type="Gene3D" id="3.30.460.10">
    <property type="entry name" value="Beta Polymerase, domain 2"/>
    <property type="match status" value="1"/>
</dbReference>
<accession>A0ABS1BNV6</accession>
<feature type="domain" description="Polymerase nucleotidyl transferase" evidence="10">
    <location>
        <begin position="10"/>
        <end position="93"/>
    </location>
</feature>
<evidence type="ECO:0000313" key="11">
    <source>
        <dbReference type="EMBL" id="MBK0383996.1"/>
    </source>
</evidence>
<evidence type="ECO:0000259" key="10">
    <source>
        <dbReference type="Pfam" id="PF01909"/>
    </source>
</evidence>
<evidence type="ECO:0000256" key="6">
    <source>
        <dbReference type="ARBA" id="ARBA00022741"/>
    </source>
</evidence>
<evidence type="ECO:0000256" key="3">
    <source>
        <dbReference type="ARBA" id="ARBA00022679"/>
    </source>
</evidence>
<evidence type="ECO:0000313" key="12">
    <source>
        <dbReference type="Proteomes" id="UP000660024"/>
    </source>
</evidence>
<evidence type="ECO:0000256" key="8">
    <source>
        <dbReference type="ARBA" id="ARBA00022842"/>
    </source>
</evidence>
<dbReference type="EMBL" id="JAEHFY010000020">
    <property type="protein sequence ID" value="MBK0383996.1"/>
    <property type="molecule type" value="Genomic_DNA"/>
</dbReference>
<keyword evidence="5" id="KW-0479">Metal-binding</keyword>
<dbReference type="PANTHER" id="PTHR33571:SF19">
    <property type="entry name" value="PROTEIN ADENYLYLTRANSFERASE MJ0128-RELATED"/>
    <property type="match status" value="1"/>
</dbReference>
<comment type="similarity">
    <text evidence="9">Belongs to the MntA antitoxin family.</text>
</comment>
<proteinExistence type="inferred from homology"/>
<name>A0ABS1BNV6_9SPHI</name>
<dbReference type="SUPFAM" id="SSF81301">
    <property type="entry name" value="Nucleotidyltransferase"/>
    <property type="match status" value="1"/>
</dbReference>
<evidence type="ECO:0000256" key="2">
    <source>
        <dbReference type="ARBA" id="ARBA00022649"/>
    </source>
</evidence>
<dbReference type="InterPro" id="IPR002934">
    <property type="entry name" value="Polymerase_NTP_transf_dom"/>
</dbReference>
<evidence type="ECO:0000256" key="9">
    <source>
        <dbReference type="ARBA" id="ARBA00038276"/>
    </source>
</evidence>
<comment type="cofactor">
    <cofactor evidence="1">
        <name>Mg(2+)</name>
        <dbReference type="ChEBI" id="CHEBI:18420"/>
    </cofactor>
</comment>
<evidence type="ECO:0000256" key="1">
    <source>
        <dbReference type="ARBA" id="ARBA00001946"/>
    </source>
</evidence>
<keyword evidence="4" id="KW-0548">Nucleotidyltransferase</keyword>